<keyword evidence="1" id="KW-1133">Transmembrane helix</keyword>
<evidence type="ECO:0000313" key="2">
    <source>
        <dbReference type="EMBL" id="AHZ09848.1"/>
    </source>
</evidence>
<dbReference type="GeneID" id="19525465"/>
<proteinExistence type="predicted"/>
<name>A0A024B1H6_9CAUD</name>
<dbReference type="EMBL" id="KJ489398">
    <property type="protein sequence ID" value="AHZ09848.1"/>
    <property type="molecule type" value="Genomic_DNA"/>
</dbReference>
<feature type="transmembrane region" description="Helical" evidence="1">
    <location>
        <begin position="70"/>
        <end position="88"/>
    </location>
</feature>
<reference evidence="3" key="1">
    <citation type="submission" date="2014-09" db="EMBL/GenBank/DDBJ databases">
        <authorList>
            <person name="Sauder A.B."/>
            <person name="McKenzie Q.R."/>
            <person name="Temple L.M."/>
            <person name="Alexis B.K."/>
            <person name="Al-Atrache Z."/>
            <person name="Lewis L.O."/>
            <person name="Loesser-Casey K.E."/>
            <person name="Mitchell K.J."/>
        </authorList>
    </citation>
    <scope>NUCLEOTIDE SEQUENCE [LARGE SCALE GENOMIC DNA]</scope>
</reference>
<evidence type="ECO:0000256" key="1">
    <source>
        <dbReference type="SAM" id="Phobius"/>
    </source>
</evidence>
<protein>
    <submittedName>
        <fullName evidence="2">Uncharacterized protein</fullName>
    </submittedName>
</protein>
<accession>A0A024B1H6</accession>
<dbReference type="RefSeq" id="YP_009035645.1">
    <property type="nucleotide sequence ID" value="NC_024207.1"/>
</dbReference>
<keyword evidence="1" id="KW-0812">Transmembrane</keyword>
<organism evidence="2 3">
    <name type="scientific">Bacillus phage Evoli</name>
    <dbReference type="NCBI Taxonomy" id="1486658"/>
    <lineage>
        <taxon>Viruses</taxon>
        <taxon>Duplodnaviria</taxon>
        <taxon>Heunggongvirae</taxon>
        <taxon>Uroviricota</taxon>
        <taxon>Caudoviricetes</taxon>
        <taxon>Herelleviridae</taxon>
        <taxon>Bastillevirinae</taxon>
        <taxon>Bastillevirus</taxon>
        <taxon>Bastillevirus evoli</taxon>
    </lineage>
</organism>
<sequence length="89" mass="10230">MITLCVIGYVLLSLVIYYNYWKDNYDRDRKEWIMEESAKKGIWISFSVIPILLFGIGVVCGILILGFLLVGLVVGWVVDLVMWILTTMP</sequence>
<feature type="transmembrane region" description="Helical" evidence="1">
    <location>
        <begin position="42"/>
        <end position="64"/>
    </location>
</feature>
<feature type="transmembrane region" description="Helical" evidence="1">
    <location>
        <begin position="6"/>
        <end position="21"/>
    </location>
</feature>
<dbReference type="KEGG" id="vg:19525465"/>
<evidence type="ECO:0000313" key="3">
    <source>
        <dbReference type="Proteomes" id="UP000026901"/>
    </source>
</evidence>
<keyword evidence="1" id="KW-0472">Membrane</keyword>
<dbReference type="Proteomes" id="UP000026901">
    <property type="component" value="Segment"/>
</dbReference>
<keyword evidence="3" id="KW-1185">Reference proteome</keyword>